<accession>A0A4S4FTA7</accession>
<keyword evidence="4 7" id="KW-0418">Kinase</keyword>
<dbReference type="PANTHER" id="PTHR43085:SF1">
    <property type="entry name" value="PSEUDOURIDINE KINASE-RELATED"/>
    <property type="match status" value="1"/>
</dbReference>
<evidence type="ECO:0000256" key="3">
    <source>
        <dbReference type="ARBA" id="ARBA00022741"/>
    </source>
</evidence>
<reference evidence="7 8" key="1">
    <citation type="submission" date="2019-04" db="EMBL/GenBank/DDBJ databases">
        <authorList>
            <person name="Jiang L."/>
        </authorList>
    </citation>
    <scope>NUCLEOTIDE SEQUENCE [LARGE SCALE GENOMIC DNA]</scope>
    <source>
        <strain evidence="7 8">YIM 131853</strain>
    </source>
</reference>
<evidence type="ECO:0000256" key="4">
    <source>
        <dbReference type="ARBA" id="ARBA00022777"/>
    </source>
</evidence>
<dbReference type="GO" id="GO:0005524">
    <property type="term" value="F:ATP binding"/>
    <property type="evidence" value="ECO:0007669"/>
    <property type="project" value="UniProtKB-KW"/>
</dbReference>
<dbReference type="PANTHER" id="PTHR43085">
    <property type="entry name" value="HEXOKINASE FAMILY MEMBER"/>
    <property type="match status" value="1"/>
</dbReference>
<comment type="similarity">
    <text evidence="1">Belongs to the carbohydrate kinase PfkB family.</text>
</comment>
<dbReference type="InterPro" id="IPR011611">
    <property type="entry name" value="PfkB_dom"/>
</dbReference>
<dbReference type="Gene3D" id="3.40.1190.20">
    <property type="match status" value="1"/>
</dbReference>
<proteinExistence type="inferred from homology"/>
<name>A0A4S4FTA7_9MICO</name>
<dbReference type="PROSITE" id="PS00584">
    <property type="entry name" value="PFKB_KINASES_2"/>
    <property type="match status" value="1"/>
</dbReference>
<dbReference type="GO" id="GO:0016301">
    <property type="term" value="F:kinase activity"/>
    <property type="evidence" value="ECO:0007669"/>
    <property type="project" value="UniProtKB-KW"/>
</dbReference>
<dbReference type="InterPro" id="IPR050306">
    <property type="entry name" value="PfkB_Carbo_kinase"/>
</dbReference>
<dbReference type="PROSITE" id="PS00583">
    <property type="entry name" value="PFKB_KINASES_1"/>
    <property type="match status" value="1"/>
</dbReference>
<gene>
    <name evidence="7" type="ORF">E6C64_00415</name>
</gene>
<evidence type="ECO:0000313" key="8">
    <source>
        <dbReference type="Proteomes" id="UP000309133"/>
    </source>
</evidence>
<protein>
    <submittedName>
        <fullName evidence="7">Carbohydrate kinase</fullName>
    </submittedName>
</protein>
<evidence type="ECO:0000259" key="6">
    <source>
        <dbReference type="Pfam" id="PF00294"/>
    </source>
</evidence>
<dbReference type="Proteomes" id="UP000309133">
    <property type="component" value="Unassembled WGS sequence"/>
</dbReference>
<dbReference type="InterPro" id="IPR002173">
    <property type="entry name" value="Carboh/pur_kinase_PfkB_CS"/>
</dbReference>
<evidence type="ECO:0000256" key="5">
    <source>
        <dbReference type="ARBA" id="ARBA00022840"/>
    </source>
</evidence>
<keyword evidence="8" id="KW-1185">Reference proteome</keyword>
<evidence type="ECO:0000256" key="2">
    <source>
        <dbReference type="ARBA" id="ARBA00022679"/>
    </source>
</evidence>
<keyword evidence="2" id="KW-0808">Transferase</keyword>
<dbReference type="OrthoDB" id="9795789at2"/>
<evidence type="ECO:0000256" key="1">
    <source>
        <dbReference type="ARBA" id="ARBA00010688"/>
    </source>
</evidence>
<keyword evidence="5" id="KW-0067">ATP-binding</keyword>
<organism evidence="7 8">
    <name type="scientific">Naasia lichenicola</name>
    <dbReference type="NCBI Taxonomy" id="2565933"/>
    <lineage>
        <taxon>Bacteria</taxon>
        <taxon>Bacillati</taxon>
        <taxon>Actinomycetota</taxon>
        <taxon>Actinomycetes</taxon>
        <taxon>Micrococcales</taxon>
        <taxon>Microbacteriaceae</taxon>
        <taxon>Naasia</taxon>
    </lineage>
</organism>
<dbReference type="SUPFAM" id="SSF53613">
    <property type="entry name" value="Ribokinase-like"/>
    <property type="match status" value="1"/>
</dbReference>
<sequence>MVSNPDSTTEATESALQVAVIGEALVDIVESANGRVEYAGGSPMNVAFGLGRLGDRVSLLTSLGGDERGRTIAAHVADAGVQLVVGSQSAPRTSTATATLDQTGAATYDFQIDWSLPEDARLPDADVIHTGSIAAFLPPGADVVVRLLGEHRSGSIITFDPNVRASLLPDHAQAFAQFEQIARLSHVLKMSDEDAAWLYPGASLDEVLDHILDLGPAVAAITRGGEGALLATAVHRYTAPGVAVEVADTIGAGDSFMSALIHSVIELLEKGLTAAELASGDALPDVELERIGDFCVQCAAITVSRKGANPPWASEVQ</sequence>
<evidence type="ECO:0000313" key="7">
    <source>
        <dbReference type="EMBL" id="THG33561.1"/>
    </source>
</evidence>
<dbReference type="Pfam" id="PF00294">
    <property type="entry name" value="PfkB"/>
    <property type="match status" value="1"/>
</dbReference>
<comment type="caution">
    <text evidence="7">The sequence shown here is derived from an EMBL/GenBank/DDBJ whole genome shotgun (WGS) entry which is preliminary data.</text>
</comment>
<feature type="domain" description="Carbohydrate kinase PfkB" evidence="6">
    <location>
        <begin position="17"/>
        <end position="311"/>
    </location>
</feature>
<keyword evidence="3" id="KW-0547">Nucleotide-binding</keyword>
<dbReference type="AlphaFoldDB" id="A0A4S4FTA7"/>
<dbReference type="InterPro" id="IPR029056">
    <property type="entry name" value="Ribokinase-like"/>
</dbReference>
<dbReference type="CDD" id="cd01167">
    <property type="entry name" value="bac_FRK"/>
    <property type="match status" value="1"/>
</dbReference>
<dbReference type="EMBL" id="SSSM01000001">
    <property type="protein sequence ID" value="THG33561.1"/>
    <property type="molecule type" value="Genomic_DNA"/>
</dbReference>